<accession>A0A1H0V9N3</accession>
<feature type="domain" description="PepSY" evidence="2">
    <location>
        <begin position="53"/>
        <end position="114"/>
    </location>
</feature>
<proteinExistence type="predicted"/>
<dbReference type="EMBL" id="JACKWY010000003">
    <property type="protein sequence ID" value="MBB6714578.1"/>
    <property type="molecule type" value="Genomic_DNA"/>
</dbReference>
<evidence type="ECO:0000313" key="5">
    <source>
        <dbReference type="Proteomes" id="UP000198597"/>
    </source>
</evidence>
<dbReference type="AlphaFoldDB" id="A0A1H0V9N3"/>
<reference evidence="4 5" key="1">
    <citation type="submission" date="2016-10" db="EMBL/GenBank/DDBJ databases">
        <authorList>
            <person name="de Groot N.N."/>
        </authorList>
    </citation>
    <scope>NUCLEOTIDE SEQUENCE [LARGE SCALE GENOMIC DNA]</scope>
    <source>
        <strain evidence="4 5">DSM 12272</strain>
    </source>
</reference>
<dbReference type="OrthoDB" id="1937138at2"/>
<dbReference type="InterPro" id="IPR025711">
    <property type="entry name" value="PepSY"/>
</dbReference>
<keyword evidence="1" id="KW-0472">Membrane</keyword>
<keyword evidence="1" id="KW-0812">Transmembrane</keyword>
<keyword evidence="5" id="KW-1185">Reference proteome</keyword>
<evidence type="ECO:0000313" key="3">
    <source>
        <dbReference type="EMBL" id="MBB6714578.1"/>
    </source>
</evidence>
<feature type="transmembrane region" description="Helical" evidence="1">
    <location>
        <begin position="21"/>
        <end position="47"/>
    </location>
</feature>
<sequence length="123" mass="14175">MEKIFDKIVKFIEHIIEYKKKIIRIGVFIASIGVALVIVLGGVYYSYAKSNIKYSKSEAEGIALKKIQGEVVNFEKDLDFEDATFEYKFEIKDKENMLKEITVSSKSGAITDIENPYEERYDD</sequence>
<dbReference type="Proteomes" id="UP000198597">
    <property type="component" value="Unassembled WGS sequence"/>
</dbReference>
<dbReference type="EMBL" id="FNJM01000015">
    <property type="protein sequence ID" value="SDP75127.1"/>
    <property type="molecule type" value="Genomic_DNA"/>
</dbReference>
<evidence type="ECO:0000313" key="4">
    <source>
        <dbReference type="EMBL" id="SDP75127.1"/>
    </source>
</evidence>
<reference evidence="3 6" key="2">
    <citation type="submission" date="2020-08" db="EMBL/GenBank/DDBJ databases">
        <title>Clostridia isolated from Swiss meat.</title>
        <authorList>
            <person name="Wambui J."/>
            <person name="Stevens M.J.A."/>
            <person name="Stephan R."/>
        </authorList>
    </citation>
    <scope>NUCLEOTIDE SEQUENCE [LARGE SCALE GENOMIC DNA]</scope>
    <source>
        <strain evidence="3 6">CM001</strain>
    </source>
</reference>
<organism evidence="4 5">
    <name type="scientific">Clostridium gasigenes</name>
    <dbReference type="NCBI Taxonomy" id="94869"/>
    <lineage>
        <taxon>Bacteria</taxon>
        <taxon>Bacillati</taxon>
        <taxon>Bacillota</taxon>
        <taxon>Clostridia</taxon>
        <taxon>Eubacteriales</taxon>
        <taxon>Clostridiaceae</taxon>
        <taxon>Clostridium</taxon>
    </lineage>
</organism>
<name>A0A1H0V9N3_9CLOT</name>
<dbReference type="Proteomes" id="UP000585258">
    <property type="component" value="Unassembled WGS sequence"/>
</dbReference>
<evidence type="ECO:0000256" key="1">
    <source>
        <dbReference type="SAM" id="Phobius"/>
    </source>
</evidence>
<protein>
    <recommendedName>
        <fullName evidence="2">PepSY domain-containing protein</fullName>
    </recommendedName>
</protein>
<dbReference type="Gene3D" id="3.10.450.40">
    <property type="match status" value="1"/>
</dbReference>
<dbReference type="Pfam" id="PF03413">
    <property type="entry name" value="PepSY"/>
    <property type="match status" value="1"/>
</dbReference>
<keyword evidence="1" id="KW-1133">Transmembrane helix</keyword>
<gene>
    <name evidence="3" type="ORF">H7E68_07525</name>
    <name evidence="4" type="ORF">SAMN04488529_11513</name>
</gene>
<dbReference type="RefSeq" id="WP_089972261.1">
    <property type="nucleotide sequence ID" value="NZ_FNJM01000015.1"/>
</dbReference>
<evidence type="ECO:0000259" key="2">
    <source>
        <dbReference type="Pfam" id="PF03413"/>
    </source>
</evidence>
<dbReference type="STRING" id="94869.SAMN04488529_11513"/>
<evidence type="ECO:0000313" key="6">
    <source>
        <dbReference type="Proteomes" id="UP000585258"/>
    </source>
</evidence>